<name>A0A9Q3ICA8_9BASI</name>
<organism evidence="1 2">
    <name type="scientific">Austropuccinia psidii MF-1</name>
    <dbReference type="NCBI Taxonomy" id="1389203"/>
    <lineage>
        <taxon>Eukaryota</taxon>
        <taxon>Fungi</taxon>
        <taxon>Dikarya</taxon>
        <taxon>Basidiomycota</taxon>
        <taxon>Pucciniomycotina</taxon>
        <taxon>Pucciniomycetes</taxon>
        <taxon>Pucciniales</taxon>
        <taxon>Sphaerophragmiaceae</taxon>
        <taxon>Austropuccinia</taxon>
    </lineage>
</organism>
<accession>A0A9Q3ICA8</accession>
<protein>
    <submittedName>
        <fullName evidence="1">Uncharacterized protein</fullName>
    </submittedName>
</protein>
<proteinExistence type="predicted"/>
<gene>
    <name evidence="1" type="ORF">O181_074807</name>
</gene>
<reference evidence="1" key="1">
    <citation type="submission" date="2021-03" db="EMBL/GenBank/DDBJ databases">
        <title>Draft genome sequence of rust myrtle Austropuccinia psidii MF-1, a brazilian biotype.</title>
        <authorList>
            <person name="Quecine M.C."/>
            <person name="Pachon D.M.R."/>
            <person name="Bonatelli M.L."/>
            <person name="Correr F.H."/>
            <person name="Franceschini L.M."/>
            <person name="Leite T.F."/>
            <person name="Margarido G.R.A."/>
            <person name="Almeida C.A."/>
            <person name="Ferrarezi J.A."/>
            <person name="Labate C.A."/>
        </authorList>
    </citation>
    <scope>NUCLEOTIDE SEQUENCE</scope>
    <source>
        <strain evidence="1">MF-1</strain>
    </source>
</reference>
<evidence type="ECO:0000313" key="1">
    <source>
        <dbReference type="EMBL" id="MBW0535092.1"/>
    </source>
</evidence>
<evidence type="ECO:0000313" key="2">
    <source>
        <dbReference type="Proteomes" id="UP000765509"/>
    </source>
</evidence>
<comment type="caution">
    <text evidence="1">The sequence shown here is derived from an EMBL/GenBank/DDBJ whole genome shotgun (WGS) entry which is preliminary data.</text>
</comment>
<dbReference type="OrthoDB" id="2509725at2759"/>
<dbReference type="AlphaFoldDB" id="A0A9Q3ICA8"/>
<sequence>MLEMLRRNCLPVMDGADFPHPLGQWVLSQFANPIRSISFDRNKGRASVLPPNNAIIFRHNNAIKYGLVKAIYNFHGPTQKSSLEFMFFSTILAISQVTKVHIWLFWGWSLVKSRQTTPS</sequence>
<dbReference type="EMBL" id="AVOT02039959">
    <property type="protein sequence ID" value="MBW0535092.1"/>
    <property type="molecule type" value="Genomic_DNA"/>
</dbReference>
<keyword evidence="2" id="KW-1185">Reference proteome</keyword>
<dbReference type="Proteomes" id="UP000765509">
    <property type="component" value="Unassembled WGS sequence"/>
</dbReference>